<evidence type="ECO:0000259" key="12">
    <source>
        <dbReference type="PROSITE" id="PS51186"/>
    </source>
</evidence>
<keyword evidence="14" id="KW-1185">Reference proteome</keyword>
<evidence type="ECO:0000256" key="5">
    <source>
        <dbReference type="ARBA" id="ARBA00015043"/>
    </source>
</evidence>
<keyword evidence="8" id="KW-0539">Nucleus</keyword>
<comment type="catalytic activity">
    <reaction evidence="10">
        <text>N-terminal L-seryl-[histone H2A] + acetyl-CoA = N-terminal N(alpha)-acetyl-L-seryl-[histone H2A] + CoA + H(+)</text>
        <dbReference type="Rhea" id="RHEA:50600"/>
        <dbReference type="Rhea" id="RHEA-COMP:12742"/>
        <dbReference type="Rhea" id="RHEA-COMP:12744"/>
        <dbReference type="ChEBI" id="CHEBI:15378"/>
        <dbReference type="ChEBI" id="CHEBI:57287"/>
        <dbReference type="ChEBI" id="CHEBI:57288"/>
        <dbReference type="ChEBI" id="CHEBI:64738"/>
        <dbReference type="ChEBI" id="CHEBI:83690"/>
        <dbReference type="EC" id="2.3.1.257"/>
    </reaction>
</comment>
<dbReference type="InterPro" id="IPR039949">
    <property type="entry name" value="NAA40"/>
</dbReference>
<dbReference type="GO" id="GO:0010485">
    <property type="term" value="F:histone H4 acetyltransferase activity"/>
    <property type="evidence" value="ECO:0007669"/>
    <property type="project" value="InterPro"/>
</dbReference>
<dbReference type="GO" id="GO:0005737">
    <property type="term" value="C:cytoplasm"/>
    <property type="evidence" value="ECO:0007669"/>
    <property type="project" value="UniProtKB-SubCell"/>
</dbReference>
<dbReference type="PANTHER" id="PTHR20531">
    <property type="entry name" value="N-ALPHA-ACETYLTRANSFERASE 40"/>
    <property type="match status" value="1"/>
</dbReference>
<dbReference type="GO" id="GO:0005634">
    <property type="term" value="C:nucleus"/>
    <property type="evidence" value="ECO:0007669"/>
    <property type="project" value="UniProtKB-SubCell"/>
</dbReference>
<evidence type="ECO:0000256" key="6">
    <source>
        <dbReference type="ARBA" id="ARBA00022490"/>
    </source>
</evidence>
<dbReference type="Pfam" id="PF00583">
    <property type="entry name" value="Acetyltransf_1"/>
    <property type="match status" value="1"/>
</dbReference>
<evidence type="ECO:0000313" key="14">
    <source>
        <dbReference type="Proteomes" id="UP000315522"/>
    </source>
</evidence>
<proteinExistence type="inferred from homology"/>
<dbReference type="Proteomes" id="UP000315522">
    <property type="component" value="Unassembled WGS sequence"/>
</dbReference>
<evidence type="ECO:0000313" key="13">
    <source>
        <dbReference type="EMBL" id="TVY87683.1"/>
    </source>
</evidence>
<evidence type="ECO:0000256" key="2">
    <source>
        <dbReference type="ARBA" id="ARBA00004496"/>
    </source>
</evidence>
<accession>A0A559M406</accession>
<reference evidence="13 14" key="1">
    <citation type="submission" date="2018-05" db="EMBL/GenBank/DDBJ databases">
        <title>Genome sequencing and assembly of the regulated plant pathogen Lachnellula willkommii and related sister species for the development of diagnostic species identification markers.</title>
        <authorList>
            <person name="Giroux E."/>
            <person name="Bilodeau G."/>
        </authorList>
    </citation>
    <scope>NUCLEOTIDE SEQUENCE [LARGE SCALE GENOMIC DNA]</scope>
    <source>
        <strain evidence="13 14">CBS 172.35</strain>
    </source>
</reference>
<dbReference type="AlphaFoldDB" id="A0A559M406"/>
<dbReference type="PANTHER" id="PTHR20531:SF1">
    <property type="entry name" value="N-ALPHA-ACETYLTRANSFERASE 40"/>
    <property type="match status" value="1"/>
</dbReference>
<feature type="domain" description="N-acetyltransferase" evidence="12">
    <location>
        <begin position="44"/>
        <end position="212"/>
    </location>
</feature>
<comment type="caution">
    <text evidence="13">The sequence shown here is derived from an EMBL/GenBank/DDBJ whole genome shotgun (WGS) entry which is preliminary data.</text>
</comment>
<organism evidence="13 14">
    <name type="scientific">Lachnellula willkommii</name>
    <dbReference type="NCBI Taxonomy" id="215461"/>
    <lineage>
        <taxon>Eukaryota</taxon>
        <taxon>Fungi</taxon>
        <taxon>Dikarya</taxon>
        <taxon>Ascomycota</taxon>
        <taxon>Pezizomycotina</taxon>
        <taxon>Leotiomycetes</taxon>
        <taxon>Helotiales</taxon>
        <taxon>Lachnaceae</taxon>
        <taxon>Lachnellula</taxon>
    </lineage>
</organism>
<keyword evidence="6" id="KW-0963">Cytoplasm</keyword>
<sequence>MDKYIDPIKVANEKSLDDFIKEYLPSDQTWTTWTNPTTSTPHSITLQTAASLPTPDFLACFNLIACTSSADYKKSPDGWKPRSKQKEMQLLDMKYLVVKSGDGDEGEEGEVQAFASVMPTYEDGYPVLYIYEIHLCSALQGTGLAHTLMTLILAIAHKIPRTQKVMLTCFTCNERAVRFYEKAGFARDEFSPLPKVLRNGSRKEVDYVILSRGVERS</sequence>
<dbReference type="InterPro" id="IPR000182">
    <property type="entry name" value="GNAT_dom"/>
</dbReference>
<gene>
    <name evidence="13" type="primary">naa40</name>
    <name evidence="13" type="ORF">LAWI1_G004311</name>
</gene>
<evidence type="ECO:0000256" key="8">
    <source>
        <dbReference type="ARBA" id="ARBA00023242"/>
    </source>
</evidence>
<comment type="subcellular location">
    <subcellularLocation>
        <location evidence="2">Cytoplasm</location>
    </subcellularLocation>
    <subcellularLocation>
        <location evidence="1">Nucleus</location>
    </subcellularLocation>
</comment>
<dbReference type="InterPro" id="IPR016181">
    <property type="entry name" value="Acyl_CoA_acyltransferase"/>
</dbReference>
<dbReference type="GO" id="GO:0043998">
    <property type="term" value="F:histone H2A acetyltransferase activity"/>
    <property type="evidence" value="ECO:0007669"/>
    <property type="project" value="InterPro"/>
</dbReference>
<protein>
    <recommendedName>
        <fullName evidence="5">N-alpha-acetyltransferase 40</fullName>
        <ecNumber evidence="4">2.3.1.257</ecNumber>
    </recommendedName>
</protein>
<dbReference type="EMBL" id="QGML01002228">
    <property type="protein sequence ID" value="TVY87683.1"/>
    <property type="molecule type" value="Genomic_DNA"/>
</dbReference>
<comment type="similarity">
    <text evidence="3">Belongs to the acetyltransferase family. NAA40 subfamily.</text>
</comment>
<dbReference type="GO" id="GO:1990189">
    <property type="term" value="F:protein N-terminal-serine acetyltransferase activity"/>
    <property type="evidence" value="ECO:0007669"/>
    <property type="project" value="UniProtKB-EC"/>
</dbReference>
<evidence type="ECO:0000256" key="3">
    <source>
        <dbReference type="ARBA" id="ARBA00008870"/>
    </source>
</evidence>
<comment type="catalytic activity">
    <reaction evidence="11">
        <text>N-terminal L-seryl-[histone H4] + acetyl-CoA = N-terminal N(alpha)-acetyl-L-seryl-[histone H4] + CoA + H(+)</text>
        <dbReference type="Rhea" id="RHEA:50596"/>
        <dbReference type="Rhea" id="RHEA-COMP:12740"/>
        <dbReference type="Rhea" id="RHEA-COMP:12743"/>
        <dbReference type="ChEBI" id="CHEBI:15378"/>
        <dbReference type="ChEBI" id="CHEBI:57287"/>
        <dbReference type="ChEBI" id="CHEBI:57288"/>
        <dbReference type="ChEBI" id="CHEBI:64738"/>
        <dbReference type="ChEBI" id="CHEBI:83690"/>
        <dbReference type="EC" id="2.3.1.257"/>
    </reaction>
</comment>
<dbReference type="SUPFAM" id="SSF55729">
    <property type="entry name" value="Acyl-CoA N-acyltransferases (Nat)"/>
    <property type="match status" value="1"/>
</dbReference>
<evidence type="ECO:0000256" key="7">
    <source>
        <dbReference type="ARBA" id="ARBA00022679"/>
    </source>
</evidence>
<dbReference type="PROSITE" id="PS51186">
    <property type="entry name" value="GNAT"/>
    <property type="match status" value="1"/>
</dbReference>
<dbReference type="EC" id="2.3.1.257" evidence="4"/>
<evidence type="ECO:0000256" key="1">
    <source>
        <dbReference type="ARBA" id="ARBA00004123"/>
    </source>
</evidence>
<keyword evidence="7 13" id="KW-0808">Transferase</keyword>
<name>A0A559M406_9HELO</name>
<evidence type="ECO:0000256" key="9">
    <source>
        <dbReference type="ARBA" id="ARBA00023315"/>
    </source>
</evidence>
<dbReference type="Gene3D" id="3.40.630.30">
    <property type="match status" value="1"/>
</dbReference>
<keyword evidence="9" id="KW-0012">Acyltransferase</keyword>
<evidence type="ECO:0000256" key="4">
    <source>
        <dbReference type="ARBA" id="ARBA00012950"/>
    </source>
</evidence>
<evidence type="ECO:0000256" key="10">
    <source>
        <dbReference type="ARBA" id="ARBA00047821"/>
    </source>
</evidence>
<evidence type="ECO:0000256" key="11">
    <source>
        <dbReference type="ARBA" id="ARBA00049524"/>
    </source>
</evidence>